<dbReference type="InterPro" id="IPR005828">
    <property type="entry name" value="MFS_sugar_transport-like"/>
</dbReference>
<evidence type="ECO:0000256" key="2">
    <source>
        <dbReference type="ARBA" id="ARBA00022692"/>
    </source>
</evidence>
<accession>A0A6A4GLM3</accession>
<keyword evidence="2 5" id="KW-0812">Transmembrane</keyword>
<gene>
    <name evidence="6" type="ORF">BT96DRAFT_1005937</name>
</gene>
<evidence type="ECO:0008006" key="8">
    <source>
        <dbReference type="Google" id="ProtNLM"/>
    </source>
</evidence>
<dbReference type="GO" id="GO:0016020">
    <property type="term" value="C:membrane"/>
    <property type="evidence" value="ECO:0007669"/>
    <property type="project" value="UniProtKB-SubCell"/>
</dbReference>
<dbReference type="InterPro" id="IPR050360">
    <property type="entry name" value="MFS_Sugar_Transporters"/>
</dbReference>
<dbReference type="AlphaFoldDB" id="A0A6A4GLM3"/>
<dbReference type="InterPro" id="IPR036259">
    <property type="entry name" value="MFS_trans_sf"/>
</dbReference>
<evidence type="ECO:0000313" key="7">
    <source>
        <dbReference type="Proteomes" id="UP000799118"/>
    </source>
</evidence>
<reference evidence="6" key="1">
    <citation type="journal article" date="2019" name="Environ. Microbiol.">
        <title>Fungal ecological strategies reflected in gene transcription - a case study of two litter decomposers.</title>
        <authorList>
            <person name="Barbi F."/>
            <person name="Kohler A."/>
            <person name="Barry K."/>
            <person name="Baskaran P."/>
            <person name="Daum C."/>
            <person name="Fauchery L."/>
            <person name="Ihrmark K."/>
            <person name="Kuo A."/>
            <person name="LaButti K."/>
            <person name="Lipzen A."/>
            <person name="Morin E."/>
            <person name="Grigoriev I.V."/>
            <person name="Henrissat B."/>
            <person name="Lindahl B."/>
            <person name="Martin F."/>
        </authorList>
    </citation>
    <scope>NUCLEOTIDE SEQUENCE</scope>
    <source>
        <strain evidence="6">JB14</strain>
    </source>
</reference>
<evidence type="ECO:0000256" key="5">
    <source>
        <dbReference type="SAM" id="Phobius"/>
    </source>
</evidence>
<dbReference type="OrthoDB" id="508119at2759"/>
<protein>
    <recommendedName>
        <fullName evidence="8">Major facilitator superfamily (MFS) profile domain-containing protein</fullName>
    </recommendedName>
</protein>
<dbReference type="Gene3D" id="1.20.1250.20">
    <property type="entry name" value="MFS general substrate transporter like domains"/>
    <property type="match status" value="1"/>
</dbReference>
<sequence>MSSVVDGSGQNVQCTTHPQRTACTQSSFPFGISKMAYHPYLVEEVSAIEAAVNHEKSLAGAGFFGPVCTVFSDNKLVVPLLLGLSLFAWQNATGINYYLPTLSKSTSVTEMHASLLTTGVTISSSSSMHSSGFAWLEAAYIAIAKHQLHPTTTLSSGGKSAIAFFYLWTVFYSPSWKGTPWVLTTIFPDAELSPRPVWQLATGYTRSLLPASLHKWSTLFTAMGYGVYVFFASFMVLSIAFVFLFVPESKQVLLERMEEIFTPGLPKDQGTVETFEKASQASVYSDGNY</sequence>
<dbReference type="PANTHER" id="PTHR48022:SF34">
    <property type="entry name" value="MAJOR FACILITATOR SUPERFAMILY (MFS) PROFILE DOMAIN-CONTAINING PROTEIN-RELATED"/>
    <property type="match status" value="1"/>
</dbReference>
<evidence type="ECO:0000256" key="3">
    <source>
        <dbReference type="ARBA" id="ARBA00022989"/>
    </source>
</evidence>
<dbReference type="Pfam" id="PF00083">
    <property type="entry name" value="Sugar_tr"/>
    <property type="match status" value="1"/>
</dbReference>
<proteinExistence type="predicted"/>
<name>A0A6A4GLM3_9AGAR</name>
<feature type="transmembrane region" description="Helical" evidence="5">
    <location>
        <begin position="225"/>
        <end position="246"/>
    </location>
</feature>
<organism evidence="6 7">
    <name type="scientific">Gymnopus androsaceus JB14</name>
    <dbReference type="NCBI Taxonomy" id="1447944"/>
    <lineage>
        <taxon>Eukaryota</taxon>
        <taxon>Fungi</taxon>
        <taxon>Dikarya</taxon>
        <taxon>Basidiomycota</taxon>
        <taxon>Agaricomycotina</taxon>
        <taxon>Agaricomycetes</taxon>
        <taxon>Agaricomycetidae</taxon>
        <taxon>Agaricales</taxon>
        <taxon>Marasmiineae</taxon>
        <taxon>Omphalotaceae</taxon>
        <taxon>Gymnopus</taxon>
    </lineage>
</organism>
<evidence type="ECO:0000256" key="1">
    <source>
        <dbReference type="ARBA" id="ARBA00004141"/>
    </source>
</evidence>
<dbReference type="GO" id="GO:0005351">
    <property type="term" value="F:carbohydrate:proton symporter activity"/>
    <property type="evidence" value="ECO:0007669"/>
    <property type="project" value="TreeGrafter"/>
</dbReference>
<comment type="subcellular location">
    <subcellularLocation>
        <location evidence="1">Membrane</location>
        <topology evidence="1">Multi-pass membrane protein</topology>
    </subcellularLocation>
</comment>
<evidence type="ECO:0000256" key="4">
    <source>
        <dbReference type="ARBA" id="ARBA00023136"/>
    </source>
</evidence>
<keyword evidence="3 5" id="KW-1133">Transmembrane helix</keyword>
<dbReference type="EMBL" id="ML769866">
    <property type="protein sequence ID" value="KAE9386581.1"/>
    <property type="molecule type" value="Genomic_DNA"/>
</dbReference>
<evidence type="ECO:0000313" key="6">
    <source>
        <dbReference type="EMBL" id="KAE9386581.1"/>
    </source>
</evidence>
<keyword evidence="4 5" id="KW-0472">Membrane</keyword>
<keyword evidence="7" id="KW-1185">Reference proteome</keyword>
<dbReference type="PANTHER" id="PTHR48022">
    <property type="entry name" value="PLASTIDIC GLUCOSE TRANSPORTER 4"/>
    <property type="match status" value="1"/>
</dbReference>
<dbReference type="Proteomes" id="UP000799118">
    <property type="component" value="Unassembled WGS sequence"/>
</dbReference>